<accession>A0A150F2E1</accession>
<dbReference type="PANTHER" id="PTHR30388">
    <property type="entry name" value="ALDEHYDE OXIDOREDUCTASE MOLYBDENUM COFACTOR ASSEMBLY PROTEIN"/>
    <property type="match status" value="1"/>
</dbReference>
<dbReference type="Pfam" id="PF13478">
    <property type="entry name" value="XdhC_C"/>
    <property type="match status" value="1"/>
</dbReference>
<evidence type="ECO:0000259" key="1">
    <source>
        <dbReference type="Pfam" id="PF02625"/>
    </source>
</evidence>
<feature type="domain" description="XdhC Rossmann" evidence="2">
    <location>
        <begin position="198"/>
        <end position="333"/>
    </location>
</feature>
<dbReference type="AlphaFoldDB" id="A0A150F2E1"/>
<evidence type="ECO:0000313" key="4">
    <source>
        <dbReference type="Proteomes" id="UP000075430"/>
    </source>
</evidence>
<dbReference type="InterPro" id="IPR027051">
    <property type="entry name" value="XdhC_Rossmann_dom"/>
</dbReference>
<dbReference type="PANTHER" id="PTHR30388:SF6">
    <property type="entry name" value="XANTHINE DEHYDROGENASE SUBUNIT A-RELATED"/>
    <property type="match status" value="1"/>
</dbReference>
<organism evidence="3 4">
    <name type="scientific">Bacillus nakamurai</name>
    <dbReference type="NCBI Taxonomy" id="1793963"/>
    <lineage>
        <taxon>Bacteria</taxon>
        <taxon>Bacillati</taxon>
        <taxon>Bacillota</taxon>
        <taxon>Bacilli</taxon>
        <taxon>Bacillales</taxon>
        <taxon>Bacillaceae</taxon>
        <taxon>Bacillus</taxon>
    </lineage>
</organism>
<evidence type="ECO:0000259" key="2">
    <source>
        <dbReference type="Pfam" id="PF13478"/>
    </source>
</evidence>
<reference evidence="4" key="1">
    <citation type="submission" date="2016-02" db="EMBL/GenBank/DDBJ databases">
        <authorList>
            <person name="Dunlap C."/>
        </authorList>
    </citation>
    <scope>NUCLEOTIDE SEQUENCE [LARGE SCALE GENOMIC DNA]</scope>
    <source>
        <strain evidence="4">NRRL B-41092</strain>
    </source>
</reference>
<sequence length="344" mass="38367">MDDIHRILDVVANSKNAKVLATIIKAEGSAYKKEGASMLILGDKTRVGMLSAGCLEEDLVERAEQVWAAGEPLIVHFDMSEEDDLSWGQGVGCNGVLTVLLEPVKGELERNLRTVKKCLDVKKSVTRMKRFTKRLEPREDMYIVEDGRVFGTGDFMEQGCIQKLRNKNPLYDTEKGIKRDEHTSDLFFIHQMVPKPCLYVFGAGEDAKPLVSLAAGTGFHVTVIDWRPALCHNGNFPKANHLIVGVLEEVMEGLSITQRDFIAIMTHSFQKDRTILHKFKNTDVFYKGVLGPRRRTERLLGGAKIPEDIHSPIGLPIGAQGPEEIAVSIVGEMIKKMRKQRSAS</sequence>
<dbReference type="RefSeq" id="WP_061523381.1">
    <property type="nucleotide sequence ID" value="NZ_JARLZY010000012.1"/>
</dbReference>
<dbReference type="OrthoDB" id="9773039at2"/>
<dbReference type="Proteomes" id="UP000075430">
    <property type="component" value="Unassembled WGS sequence"/>
</dbReference>
<dbReference type="Gene3D" id="3.40.50.720">
    <property type="entry name" value="NAD(P)-binding Rossmann-like Domain"/>
    <property type="match status" value="1"/>
</dbReference>
<dbReference type="Pfam" id="PF02625">
    <property type="entry name" value="XdhC_CoxI"/>
    <property type="match status" value="1"/>
</dbReference>
<dbReference type="InterPro" id="IPR003777">
    <property type="entry name" value="XdhC_CoxI"/>
</dbReference>
<keyword evidence="4" id="KW-1185">Reference proteome</keyword>
<dbReference type="STRING" id="1793963.AXI58_05630"/>
<comment type="caution">
    <text evidence="3">The sequence shown here is derived from an EMBL/GenBank/DDBJ whole genome shotgun (WGS) entry which is preliminary data.</text>
</comment>
<evidence type="ECO:0000313" key="3">
    <source>
        <dbReference type="EMBL" id="KXZ13155.1"/>
    </source>
</evidence>
<gene>
    <name evidence="3" type="ORF">AXI58_05630</name>
</gene>
<dbReference type="EMBL" id="LSBA01000039">
    <property type="protein sequence ID" value="KXZ13155.1"/>
    <property type="molecule type" value="Genomic_DNA"/>
</dbReference>
<proteinExistence type="predicted"/>
<dbReference type="InterPro" id="IPR052698">
    <property type="entry name" value="MoCofactor_Util/Proc"/>
</dbReference>
<name>A0A150F2E1_9BACI</name>
<protein>
    <submittedName>
        <fullName evidence="3">Xanthine dehydrogenase</fullName>
    </submittedName>
</protein>
<feature type="domain" description="XdhC- CoxI" evidence="1">
    <location>
        <begin position="15"/>
        <end position="78"/>
    </location>
</feature>